<dbReference type="SMART" id="SM00743">
    <property type="entry name" value="Agenet"/>
    <property type="match status" value="2"/>
</dbReference>
<reference evidence="3" key="1">
    <citation type="journal article" date="2017" name="Nature">
        <title>The sunflower genome provides insights into oil metabolism, flowering and Asterid evolution.</title>
        <authorList>
            <person name="Badouin H."/>
            <person name="Gouzy J."/>
            <person name="Grassa C.J."/>
            <person name="Murat F."/>
            <person name="Staton S.E."/>
            <person name="Cottret L."/>
            <person name="Lelandais-Briere C."/>
            <person name="Owens G.L."/>
            <person name="Carrere S."/>
            <person name="Mayjonade B."/>
            <person name="Legrand L."/>
            <person name="Gill N."/>
            <person name="Kane N.C."/>
            <person name="Bowers J.E."/>
            <person name="Hubner S."/>
            <person name="Bellec A."/>
            <person name="Berard A."/>
            <person name="Berges H."/>
            <person name="Blanchet N."/>
            <person name="Boniface M.C."/>
            <person name="Brunel D."/>
            <person name="Catrice O."/>
            <person name="Chaidir N."/>
            <person name="Claudel C."/>
            <person name="Donnadieu C."/>
            <person name="Faraut T."/>
            <person name="Fievet G."/>
            <person name="Helmstetter N."/>
            <person name="King M."/>
            <person name="Knapp S.J."/>
            <person name="Lai Z."/>
            <person name="Le Paslier M.C."/>
            <person name="Lippi Y."/>
            <person name="Lorenzon L."/>
            <person name="Mandel J.R."/>
            <person name="Marage G."/>
            <person name="Marchand G."/>
            <person name="Marquand E."/>
            <person name="Bret-Mestries E."/>
            <person name="Morien E."/>
            <person name="Nambeesan S."/>
            <person name="Nguyen T."/>
            <person name="Pegot-Espagnet P."/>
            <person name="Pouilly N."/>
            <person name="Raftis F."/>
            <person name="Sallet E."/>
            <person name="Schiex T."/>
            <person name="Thomas J."/>
            <person name="Vandecasteele C."/>
            <person name="Vares D."/>
            <person name="Vear F."/>
            <person name="Vautrin S."/>
            <person name="Crespi M."/>
            <person name="Mangin B."/>
            <person name="Burke J.M."/>
            <person name="Salse J."/>
            <person name="Munos S."/>
            <person name="Vincourt P."/>
            <person name="Rieseberg L.H."/>
            <person name="Langlade N.B."/>
        </authorList>
    </citation>
    <scope>NUCLEOTIDE SEQUENCE</scope>
    <source>
        <tissue evidence="3">Leaves</tissue>
    </source>
</reference>
<feature type="transmembrane region" description="Helical" evidence="1">
    <location>
        <begin position="187"/>
        <end position="207"/>
    </location>
</feature>
<evidence type="ECO:0000313" key="4">
    <source>
        <dbReference type="Proteomes" id="UP000215914"/>
    </source>
</evidence>
<dbReference type="AlphaFoldDB" id="A0A9K3P4X5"/>
<dbReference type="Proteomes" id="UP000215914">
    <property type="component" value="Unassembled WGS sequence"/>
</dbReference>
<organism evidence="3 4">
    <name type="scientific">Helianthus annuus</name>
    <name type="common">Common sunflower</name>
    <dbReference type="NCBI Taxonomy" id="4232"/>
    <lineage>
        <taxon>Eukaryota</taxon>
        <taxon>Viridiplantae</taxon>
        <taxon>Streptophyta</taxon>
        <taxon>Embryophyta</taxon>
        <taxon>Tracheophyta</taxon>
        <taxon>Spermatophyta</taxon>
        <taxon>Magnoliopsida</taxon>
        <taxon>eudicotyledons</taxon>
        <taxon>Gunneridae</taxon>
        <taxon>Pentapetalae</taxon>
        <taxon>asterids</taxon>
        <taxon>campanulids</taxon>
        <taxon>Asterales</taxon>
        <taxon>Asteraceae</taxon>
        <taxon>Asteroideae</taxon>
        <taxon>Heliantheae alliance</taxon>
        <taxon>Heliantheae</taxon>
        <taxon>Helianthus</taxon>
    </lineage>
</organism>
<sequence length="213" mass="24255">MANTTTTTITTGSTVEVTINEPGFHGAWYVATIQNILEQNTPKNKTKKLNNKTSYLVKYHTLLKEDDVFQPLTEVVDSLFVRPLPPGNVCRNNDDNVKVVEVVEGDGGGGGGFEVGDVVDAYHRDGWWIGVVKSVSVDEGGVKKYVVLFENPLEEFEFEGCKLRFHVDWVDFRWMVPPKKDIRVHCMYIFFRLMLIKLTIFGILFDYESQKLI</sequence>
<keyword evidence="1" id="KW-1133">Transmembrane helix</keyword>
<evidence type="ECO:0000256" key="1">
    <source>
        <dbReference type="SAM" id="Phobius"/>
    </source>
</evidence>
<dbReference type="EMBL" id="MNCJ02000316">
    <property type="protein sequence ID" value="KAF5824014.1"/>
    <property type="molecule type" value="Genomic_DNA"/>
</dbReference>
<dbReference type="PANTHER" id="PTHR31917">
    <property type="entry name" value="AGENET DOMAIN-CONTAINING PROTEIN-RELATED"/>
    <property type="match status" value="1"/>
</dbReference>
<dbReference type="Pfam" id="PF05641">
    <property type="entry name" value="Agenet"/>
    <property type="match status" value="1"/>
</dbReference>
<comment type="caution">
    <text evidence="3">The sequence shown here is derived from an EMBL/GenBank/DDBJ whole genome shotgun (WGS) entry which is preliminary data.</text>
</comment>
<dbReference type="InterPro" id="IPR014002">
    <property type="entry name" value="Agenet_dom_plant"/>
</dbReference>
<protein>
    <submittedName>
        <fullName evidence="3">Agenet-like domain-containing protein</fullName>
    </submittedName>
</protein>
<dbReference type="CDD" id="cd20405">
    <property type="entry name" value="Tudor_Agenet_AtDUF_rpt1_3"/>
    <property type="match status" value="1"/>
</dbReference>
<keyword evidence="1" id="KW-0472">Membrane</keyword>
<evidence type="ECO:0000313" key="3">
    <source>
        <dbReference type="EMBL" id="KAF5824014.1"/>
    </source>
</evidence>
<dbReference type="InterPro" id="IPR008395">
    <property type="entry name" value="Agenet-like_dom"/>
</dbReference>
<proteinExistence type="predicted"/>
<dbReference type="Gramene" id="mRNA:HanXRQr2_Chr01g0044491">
    <property type="protein sequence ID" value="mRNA:HanXRQr2_Chr01g0044491"/>
    <property type="gene ID" value="HanXRQr2_Chr01g0044491"/>
</dbReference>
<accession>A0A9K3P4X5</accession>
<feature type="domain" description="Agenet" evidence="2">
    <location>
        <begin position="7"/>
        <end position="89"/>
    </location>
</feature>
<keyword evidence="1" id="KW-0812">Transmembrane</keyword>
<reference evidence="3" key="2">
    <citation type="submission" date="2020-06" db="EMBL/GenBank/DDBJ databases">
        <title>Helianthus annuus Genome sequencing and assembly Release 2.</title>
        <authorList>
            <person name="Gouzy J."/>
            <person name="Langlade N."/>
            <person name="Munos S."/>
        </authorList>
    </citation>
    <scope>NUCLEOTIDE SEQUENCE</scope>
    <source>
        <tissue evidence="3">Leaves</tissue>
    </source>
</reference>
<name>A0A9K3P4X5_HELAN</name>
<feature type="domain" description="Agenet" evidence="2">
    <location>
        <begin position="111"/>
        <end position="171"/>
    </location>
</feature>
<gene>
    <name evidence="3" type="ORF">HanXRQr2_Chr01g0044491</name>
</gene>
<evidence type="ECO:0000259" key="2">
    <source>
        <dbReference type="SMART" id="SM00743"/>
    </source>
</evidence>
<keyword evidence="4" id="KW-1185">Reference proteome</keyword>
<dbReference type="PANTHER" id="PTHR31917:SF114">
    <property type="entry name" value="AGENET-LIKE DOMAIN-CONTAINING PROTEIN"/>
    <property type="match status" value="1"/>
</dbReference>